<evidence type="ECO:0000313" key="2">
    <source>
        <dbReference type="EMBL" id="RLK11378.1"/>
    </source>
</evidence>
<dbReference type="EMBL" id="RCCT01000001">
    <property type="protein sequence ID" value="RLK11378.1"/>
    <property type="molecule type" value="Genomic_DNA"/>
</dbReference>
<dbReference type="RefSeq" id="WP_010441706.1">
    <property type="nucleotide sequence ID" value="NZ_AEYW01000013.1"/>
</dbReference>
<comment type="cofactor">
    <cofactor evidence="1">
        <name>Fe(2+)</name>
        <dbReference type="ChEBI" id="CHEBI:29033"/>
    </cofactor>
</comment>
<accession>A0A497ZPK1</accession>
<sequence>MTTEIKLTNGRLKSQAVKAYWDEGFIFPIPVFSAAEAAGFRAELEDVEANWREADLPLPLNMYKRINAHVVMPLATRISLDPRVLDVVEGVLGPDLLLWSAELFIKEPRTTQVVGMHQDLTYWGMGETSDQLTAWIALSPATVESGCMDFVKASHKNPILPHNDTFSDNNLLSRGQEVAVDVADEDKTHIELQPGQMSLHHGLTIHGSGPNASDDRRIGLAIRYLNPNAQQKVADRDYAILARGEDRVGNFIHIPAPKELFAQDALDLHARIRADQAKAMAQGAGEKLQLYDQAPSNPG</sequence>
<reference evidence="2 3" key="1">
    <citation type="submission" date="2018-10" db="EMBL/GenBank/DDBJ databases">
        <title>Genomic Encyclopedia of Archaeal and Bacterial Type Strains, Phase II (KMG-II): from individual species to whole genera.</title>
        <authorList>
            <person name="Goeker M."/>
        </authorList>
    </citation>
    <scope>NUCLEOTIDE SEQUENCE [LARGE SCALE GENOMIC DNA]</scope>
    <source>
        <strain evidence="2 3">DSM 29317</strain>
    </source>
</reference>
<dbReference type="AlphaFoldDB" id="A0A497ZPK1"/>
<comment type="caution">
    <text evidence="2">The sequence shown here is derived from an EMBL/GenBank/DDBJ whole genome shotgun (WGS) entry which is preliminary data.</text>
</comment>
<proteinExistence type="predicted"/>
<keyword evidence="2" id="KW-0560">Oxidoreductase</keyword>
<gene>
    <name evidence="2" type="ORF">CLV75_1379</name>
</gene>
<dbReference type="Proteomes" id="UP000271700">
    <property type="component" value="Unassembled WGS sequence"/>
</dbReference>
<evidence type="ECO:0000256" key="1">
    <source>
        <dbReference type="ARBA" id="ARBA00001954"/>
    </source>
</evidence>
<protein>
    <submittedName>
        <fullName evidence="2">Ectoine hydroxylase-related dioxygenase (Phytanoyl-CoA dioxygenase family)</fullName>
    </submittedName>
</protein>
<evidence type="ECO:0000313" key="3">
    <source>
        <dbReference type="Proteomes" id="UP000271700"/>
    </source>
</evidence>
<dbReference type="STRING" id="981384.GCA_000192475_01621"/>
<dbReference type="Gene3D" id="2.60.120.620">
    <property type="entry name" value="q2cbj1_9rhob like domain"/>
    <property type="match status" value="1"/>
</dbReference>
<dbReference type="GO" id="GO:0005506">
    <property type="term" value="F:iron ion binding"/>
    <property type="evidence" value="ECO:0007669"/>
    <property type="project" value="UniProtKB-ARBA"/>
</dbReference>
<organism evidence="2 3">
    <name type="scientific">Ruegeria conchae</name>
    <dbReference type="NCBI Taxonomy" id="981384"/>
    <lineage>
        <taxon>Bacteria</taxon>
        <taxon>Pseudomonadati</taxon>
        <taxon>Pseudomonadota</taxon>
        <taxon>Alphaproteobacteria</taxon>
        <taxon>Rhodobacterales</taxon>
        <taxon>Roseobacteraceae</taxon>
        <taxon>Ruegeria</taxon>
    </lineage>
</organism>
<name>A0A497ZPK1_9RHOB</name>
<dbReference type="PANTHER" id="PTHR20883">
    <property type="entry name" value="PHYTANOYL-COA DIOXYGENASE DOMAIN CONTAINING 1"/>
    <property type="match status" value="1"/>
</dbReference>
<dbReference type="SUPFAM" id="SSF51197">
    <property type="entry name" value="Clavaminate synthase-like"/>
    <property type="match status" value="1"/>
</dbReference>
<dbReference type="Pfam" id="PF05721">
    <property type="entry name" value="PhyH"/>
    <property type="match status" value="1"/>
</dbReference>
<dbReference type="PANTHER" id="PTHR20883:SF48">
    <property type="entry name" value="ECTOINE DIOXYGENASE"/>
    <property type="match status" value="1"/>
</dbReference>
<dbReference type="InterPro" id="IPR008775">
    <property type="entry name" value="Phytyl_CoA_dOase-like"/>
</dbReference>
<dbReference type="GO" id="GO:0016706">
    <property type="term" value="F:2-oxoglutarate-dependent dioxygenase activity"/>
    <property type="evidence" value="ECO:0007669"/>
    <property type="project" value="UniProtKB-ARBA"/>
</dbReference>
<keyword evidence="2" id="KW-0223">Dioxygenase</keyword>
<keyword evidence="3" id="KW-1185">Reference proteome</keyword>